<organism evidence="10 11">
    <name type="scientific">Cohnella thailandensis</name>
    <dbReference type="NCBI Taxonomy" id="557557"/>
    <lineage>
        <taxon>Bacteria</taxon>
        <taxon>Bacillati</taxon>
        <taxon>Bacillota</taxon>
        <taxon>Bacilli</taxon>
        <taxon>Bacillales</taxon>
        <taxon>Paenibacillaceae</taxon>
        <taxon>Cohnella</taxon>
    </lineage>
</organism>
<evidence type="ECO:0000259" key="8">
    <source>
        <dbReference type="PROSITE" id="PS50978"/>
    </source>
</evidence>
<feature type="domain" description="NEAT" evidence="8">
    <location>
        <begin position="35"/>
        <end position="174"/>
    </location>
</feature>
<evidence type="ECO:0000259" key="9">
    <source>
        <dbReference type="PROSITE" id="PS51272"/>
    </source>
</evidence>
<dbReference type="AlphaFoldDB" id="A0A841SSE9"/>
<dbReference type="InterPro" id="IPR037250">
    <property type="entry name" value="NEAT_dom_sf"/>
</dbReference>
<dbReference type="EMBL" id="JACJVQ010000003">
    <property type="protein sequence ID" value="MBB6633138.1"/>
    <property type="molecule type" value="Genomic_DNA"/>
</dbReference>
<feature type="domain" description="NEAT" evidence="8">
    <location>
        <begin position="553"/>
        <end position="680"/>
    </location>
</feature>
<evidence type="ECO:0000313" key="11">
    <source>
        <dbReference type="Proteomes" id="UP000535838"/>
    </source>
</evidence>
<comment type="subcellular location">
    <subcellularLocation>
        <location evidence="1">Secreted</location>
        <location evidence="1">Cell wall</location>
        <topology evidence="1">Peptidoglycan-anchor</topology>
    </subcellularLocation>
</comment>
<feature type="signal peptide" evidence="7">
    <location>
        <begin position="1"/>
        <end position="29"/>
    </location>
</feature>
<dbReference type="Pfam" id="PF00395">
    <property type="entry name" value="SLH"/>
    <property type="match status" value="3"/>
</dbReference>
<accession>A0A841SSE9</accession>
<dbReference type="PANTHER" id="PTHR37824">
    <property type="entry name" value="IRON-REGULATED SURFACE DETERMINANT PROTEIN C"/>
    <property type="match status" value="1"/>
</dbReference>
<dbReference type="Gene3D" id="1.20.1270.90">
    <property type="entry name" value="AF1782-like"/>
    <property type="match status" value="4"/>
</dbReference>
<dbReference type="Gene3D" id="2.60.40.1850">
    <property type="match status" value="3"/>
</dbReference>
<keyword evidence="4 7" id="KW-0732">Signal</keyword>
<dbReference type="PANTHER" id="PTHR37824:SF1">
    <property type="entry name" value="IRON-REGULATED SURFACE DETERMINANT PROTEIN C"/>
    <property type="match status" value="1"/>
</dbReference>
<evidence type="ECO:0000256" key="5">
    <source>
        <dbReference type="ARBA" id="ARBA00023088"/>
    </source>
</evidence>
<dbReference type="InterPro" id="IPR006635">
    <property type="entry name" value="NEAT_dom"/>
</dbReference>
<keyword evidence="3" id="KW-0964">Secreted</keyword>
<feature type="domain" description="NEAT" evidence="8">
    <location>
        <begin position="750"/>
        <end position="867"/>
    </location>
</feature>
<evidence type="ECO:0000256" key="2">
    <source>
        <dbReference type="ARBA" id="ARBA00022512"/>
    </source>
</evidence>
<keyword evidence="5" id="KW-0572">Peptidoglycan-anchor</keyword>
<comment type="caution">
    <text evidence="10">The sequence shown here is derived from an EMBL/GenBank/DDBJ whole genome shotgun (WGS) entry which is preliminary data.</text>
</comment>
<dbReference type="InterPro" id="IPR050436">
    <property type="entry name" value="IsdA"/>
</dbReference>
<feature type="region of interest" description="Disordered" evidence="6">
    <location>
        <begin position="868"/>
        <end position="941"/>
    </location>
</feature>
<dbReference type="CDD" id="cd06920">
    <property type="entry name" value="NEAT"/>
    <property type="match status" value="3"/>
</dbReference>
<evidence type="ECO:0000256" key="6">
    <source>
        <dbReference type="SAM" id="MobiDB-lite"/>
    </source>
</evidence>
<name>A0A841SSE9_9BACL</name>
<keyword evidence="11" id="KW-1185">Reference proteome</keyword>
<reference evidence="10 11" key="1">
    <citation type="submission" date="2020-08" db="EMBL/GenBank/DDBJ databases">
        <title>Cohnella phylogeny.</title>
        <authorList>
            <person name="Dunlap C."/>
        </authorList>
    </citation>
    <scope>NUCLEOTIDE SEQUENCE [LARGE SCALE GENOMIC DNA]</scope>
    <source>
        <strain evidence="10 11">DSM 25241</strain>
    </source>
</reference>
<gene>
    <name evidence="10" type="ORF">H7B67_03290</name>
</gene>
<feature type="domain" description="SLH" evidence="9">
    <location>
        <begin position="934"/>
        <end position="997"/>
    </location>
</feature>
<feature type="domain" description="SLH" evidence="9">
    <location>
        <begin position="999"/>
        <end position="1057"/>
    </location>
</feature>
<sequence>MNRLFKKSVSLFVALGLLFSLLQIGQAAAATVVKVPDGEYSVPFRALKDNSEDNSAAAAFMELNSGKLIVEGGQMTLLFKVNNYEWYRYFGHLTPGKSKSLDPADYTESTPLSTEPGVDLFGSPMEEYYATFSVPVESLTERIEMLMHIIVKAINYDNWYNVQLSLDTSKLPLIPADSGGGAGVPEAALEQLDEQISVVQSVYEGTTEGYADGDYYPGSKVSLYSAILSAQETANDAEATPEQITQAYNDLVTALANHERLKVAVDRAALQQLITEATDYADNIKIVGSHTGTAANGNNAVVWEGETPKSNADNLKSALSAANSVHASASATQFTVNSHLNLLSKSLAAAKSFLTTKETVPLIVLDSLQAGTKSSLASYFEDNADVLRSNYYVYEHIVWRNIANVDKSSVTYSRPTKDGAYSASSNKAVEIPGASGSDTWATQLTENRDATLPNTSGIIPLTFKTLEPSVTQTVYLSFNGSLLTALDAKADEAQELLDDTSEGNAPGQYPSEARSALQTAIDSAKATAANLGSTRLEISGAATALQTAVDTFKASTLQGVNYSVAHATYATFSTMDGYLLKPASLSTVNGETYATLTIKDSSIIPEFKVKQNGDYVDAAVVSANEKADTRTVKFKVENPGAMVDAQVKIAQGAYQATHDIRLNFNGVDNSALSQAVSAANALLRTAKAGTEPGQYPAQAIAAFKLAIDTAGEEAVRIPGSQQQTDAALAALQSAAAAFKATVVPEPVKEPEDGAYTIDYRILKFGTNETSVMQDYVTTPARLDVSGSKLTVSITLKQDKEITALKFNGAATTVVSRDPAANTRVVSFPVNNLSEVIDGWVKIEWPAVHYFNEYDIQLKLDAATLKKIESGGGGTDPGTNPGTDPGTNPGTDPGSNPGTNPGPGTTPTAPTPGTGTDTETDTDTGTGTEPGANPGPTISFSDTKGHWAEAAIQKAVELGIAQGFEDGSFRPNATVSRAEIAAFLSRALKLDAAASGSAGLSDADKLPAWAKPHILSVAGAGLMTGYADSTFGAGDTITRAEIAIIVARALKLTPSANPTLTFADASQIPAWARGAIAAVAEAGLMEGKDNNRFDAKAGLTRAEALTLIVRLLDALHKEQA</sequence>
<dbReference type="SUPFAM" id="SSF158911">
    <property type="entry name" value="NEAT domain-like"/>
    <property type="match status" value="3"/>
</dbReference>
<feature type="chain" id="PRO_5032633217" evidence="7">
    <location>
        <begin position="30"/>
        <end position="1119"/>
    </location>
</feature>
<protein>
    <submittedName>
        <fullName evidence="10">NEAT domain-containing protein</fullName>
    </submittedName>
</protein>
<evidence type="ECO:0000256" key="1">
    <source>
        <dbReference type="ARBA" id="ARBA00004168"/>
    </source>
</evidence>
<dbReference type="InterPro" id="IPR001119">
    <property type="entry name" value="SLH_dom"/>
</dbReference>
<feature type="domain" description="SLH" evidence="9">
    <location>
        <begin position="1058"/>
        <end position="1119"/>
    </location>
</feature>
<evidence type="ECO:0000313" key="10">
    <source>
        <dbReference type="EMBL" id="MBB6633138.1"/>
    </source>
</evidence>
<dbReference type="PROSITE" id="PS50978">
    <property type="entry name" value="NEAT"/>
    <property type="match status" value="3"/>
</dbReference>
<dbReference type="SMART" id="SM00725">
    <property type="entry name" value="NEAT"/>
    <property type="match status" value="3"/>
</dbReference>
<dbReference type="PROSITE" id="PS51272">
    <property type="entry name" value="SLH"/>
    <property type="match status" value="3"/>
</dbReference>
<evidence type="ECO:0000256" key="3">
    <source>
        <dbReference type="ARBA" id="ARBA00022525"/>
    </source>
</evidence>
<dbReference type="Pfam" id="PF05031">
    <property type="entry name" value="NEAT"/>
    <property type="match status" value="3"/>
</dbReference>
<keyword evidence="2" id="KW-0134">Cell wall</keyword>
<dbReference type="Proteomes" id="UP000535838">
    <property type="component" value="Unassembled WGS sequence"/>
</dbReference>
<proteinExistence type="predicted"/>
<evidence type="ECO:0000256" key="4">
    <source>
        <dbReference type="ARBA" id="ARBA00022729"/>
    </source>
</evidence>
<dbReference type="RefSeq" id="WP_185118368.1">
    <property type="nucleotide sequence ID" value="NZ_JACJVQ010000003.1"/>
</dbReference>
<evidence type="ECO:0000256" key="7">
    <source>
        <dbReference type="SAM" id="SignalP"/>
    </source>
</evidence>
<feature type="compositionally biased region" description="Low complexity" evidence="6">
    <location>
        <begin position="876"/>
        <end position="931"/>
    </location>
</feature>